<feature type="region of interest" description="Disordered" evidence="1">
    <location>
        <begin position="87"/>
        <end position="229"/>
    </location>
</feature>
<gene>
    <name evidence="3" type="ORF">BB561_004900</name>
</gene>
<protein>
    <recommendedName>
        <fullName evidence="2">DUF3752 domain-containing protein</fullName>
    </recommendedName>
</protein>
<feature type="domain" description="DUF3752" evidence="2">
    <location>
        <begin position="112"/>
        <end position="261"/>
    </location>
</feature>
<evidence type="ECO:0000313" key="3">
    <source>
        <dbReference type="EMBL" id="PVU90400.1"/>
    </source>
</evidence>
<dbReference type="InterPro" id="IPR046331">
    <property type="entry name" value="GPAM1-like"/>
</dbReference>
<reference evidence="3 4" key="1">
    <citation type="journal article" date="2018" name="MBio">
        <title>Comparative Genomics Reveals the Core Gene Toolbox for the Fungus-Insect Symbiosis.</title>
        <authorList>
            <person name="Wang Y."/>
            <person name="Stata M."/>
            <person name="Wang W."/>
            <person name="Stajich J.E."/>
            <person name="White M.M."/>
            <person name="Moncalvo J.M."/>
        </authorList>
    </citation>
    <scope>NUCLEOTIDE SEQUENCE [LARGE SCALE GENOMIC DNA]</scope>
    <source>
        <strain evidence="3 4">SWE-8-4</strain>
    </source>
</reference>
<organism evidence="3 4">
    <name type="scientific">Smittium simulii</name>
    <dbReference type="NCBI Taxonomy" id="133385"/>
    <lineage>
        <taxon>Eukaryota</taxon>
        <taxon>Fungi</taxon>
        <taxon>Fungi incertae sedis</taxon>
        <taxon>Zoopagomycota</taxon>
        <taxon>Kickxellomycotina</taxon>
        <taxon>Harpellomycetes</taxon>
        <taxon>Harpellales</taxon>
        <taxon>Legeriomycetaceae</taxon>
        <taxon>Smittium</taxon>
    </lineage>
</organism>
<feature type="compositionally biased region" description="Polar residues" evidence="1">
    <location>
        <begin position="116"/>
        <end position="131"/>
    </location>
</feature>
<feature type="compositionally biased region" description="Basic residues" evidence="1">
    <location>
        <begin position="201"/>
        <end position="213"/>
    </location>
</feature>
<dbReference type="OrthoDB" id="73491at2759"/>
<proteinExistence type="predicted"/>
<dbReference type="Pfam" id="PF12572">
    <property type="entry name" value="DUF3752"/>
    <property type="match status" value="1"/>
</dbReference>
<comment type="caution">
    <text evidence="3">The sequence shown here is derived from an EMBL/GenBank/DDBJ whole genome shotgun (WGS) entry which is preliminary data.</text>
</comment>
<feature type="compositionally biased region" description="Basic and acidic residues" evidence="1">
    <location>
        <begin position="171"/>
        <end position="200"/>
    </location>
</feature>
<dbReference type="Proteomes" id="UP000245383">
    <property type="component" value="Unassembled WGS sequence"/>
</dbReference>
<feature type="compositionally biased region" description="Basic and acidic residues" evidence="1">
    <location>
        <begin position="87"/>
        <end position="107"/>
    </location>
</feature>
<name>A0A2T9YDI8_9FUNG</name>
<evidence type="ECO:0000313" key="4">
    <source>
        <dbReference type="Proteomes" id="UP000245383"/>
    </source>
</evidence>
<dbReference type="InterPro" id="IPR022226">
    <property type="entry name" value="DUF3752"/>
</dbReference>
<dbReference type="PANTHER" id="PTHR46370:SF1">
    <property type="entry name" value="GPALPP MOTIFS-CONTAINING PROTEIN 1"/>
    <property type="match status" value="1"/>
</dbReference>
<feature type="compositionally biased region" description="Polar residues" evidence="1">
    <location>
        <begin position="141"/>
        <end position="153"/>
    </location>
</feature>
<keyword evidence="4" id="KW-1185">Reference proteome</keyword>
<dbReference type="EMBL" id="MBFR01000260">
    <property type="protein sequence ID" value="PVU90400.1"/>
    <property type="molecule type" value="Genomic_DNA"/>
</dbReference>
<evidence type="ECO:0000256" key="1">
    <source>
        <dbReference type="SAM" id="MobiDB-lite"/>
    </source>
</evidence>
<dbReference type="PANTHER" id="PTHR46370">
    <property type="entry name" value="GPALPP MOTIFS-CONTAINING PROTEIN 1"/>
    <property type="match status" value="1"/>
</dbReference>
<dbReference type="AlphaFoldDB" id="A0A2T9YDI8"/>
<accession>A0A2T9YDI8</accession>
<sequence length="270" mass="30979">MSYEYTPQLPADLLPTVYDSDNVTAHRVATRPLQDSIACSISLGESLDGKAKLEHGSNYTRIAADSIGPQLYDSRQHATPVDIIAKRSKDTGLKQELSENNTQKRPEWMTCPPDSLDNNTRVQNRTFSQKTADPLQFDPSWVSTPNDKNLSTRNSDRKNKLEQQFSSDIEEDKKKQDIVDEYNRVNRPKTLMELHQEKLKTKGNKSSRSSKRRTGSDESDSQASHWKDRRFNRERDLAVNWVDSKRNNKVLEQTQYLSSKYGHGQRGSYL</sequence>
<evidence type="ECO:0000259" key="2">
    <source>
        <dbReference type="Pfam" id="PF12572"/>
    </source>
</evidence>